<keyword evidence="3" id="KW-1185">Reference proteome</keyword>
<protein>
    <submittedName>
        <fullName evidence="2">Uncharacterized protein</fullName>
    </submittedName>
</protein>
<dbReference type="AlphaFoldDB" id="A0AA39KI30"/>
<gene>
    <name evidence="2" type="ORF">IW261DRAFT_1429241</name>
</gene>
<feature type="region of interest" description="Disordered" evidence="1">
    <location>
        <begin position="131"/>
        <end position="161"/>
    </location>
</feature>
<organism evidence="2 3">
    <name type="scientific">Armillaria novae-zelandiae</name>
    <dbReference type="NCBI Taxonomy" id="153914"/>
    <lineage>
        <taxon>Eukaryota</taxon>
        <taxon>Fungi</taxon>
        <taxon>Dikarya</taxon>
        <taxon>Basidiomycota</taxon>
        <taxon>Agaricomycotina</taxon>
        <taxon>Agaricomycetes</taxon>
        <taxon>Agaricomycetidae</taxon>
        <taxon>Agaricales</taxon>
        <taxon>Marasmiineae</taxon>
        <taxon>Physalacriaceae</taxon>
        <taxon>Armillaria</taxon>
    </lineage>
</organism>
<proteinExistence type="predicted"/>
<evidence type="ECO:0000313" key="2">
    <source>
        <dbReference type="EMBL" id="KAK0460299.1"/>
    </source>
</evidence>
<dbReference type="EMBL" id="JAUEPR010000192">
    <property type="protein sequence ID" value="KAK0460299.1"/>
    <property type="molecule type" value="Genomic_DNA"/>
</dbReference>
<accession>A0AA39KI30</accession>
<comment type="caution">
    <text evidence="2">The sequence shown here is derived from an EMBL/GenBank/DDBJ whole genome shotgun (WGS) entry which is preliminary data.</text>
</comment>
<evidence type="ECO:0000313" key="3">
    <source>
        <dbReference type="Proteomes" id="UP001175227"/>
    </source>
</evidence>
<reference evidence="2" key="1">
    <citation type="submission" date="2023-06" db="EMBL/GenBank/DDBJ databases">
        <authorList>
            <consortium name="Lawrence Berkeley National Laboratory"/>
            <person name="Ahrendt S."/>
            <person name="Sahu N."/>
            <person name="Indic B."/>
            <person name="Wong-Bajracharya J."/>
            <person name="Merenyi Z."/>
            <person name="Ke H.-M."/>
            <person name="Monk M."/>
            <person name="Kocsube S."/>
            <person name="Drula E."/>
            <person name="Lipzen A."/>
            <person name="Balint B."/>
            <person name="Henrissat B."/>
            <person name="Andreopoulos B."/>
            <person name="Martin F.M."/>
            <person name="Harder C.B."/>
            <person name="Rigling D."/>
            <person name="Ford K.L."/>
            <person name="Foster G.D."/>
            <person name="Pangilinan J."/>
            <person name="Papanicolaou A."/>
            <person name="Barry K."/>
            <person name="LaButti K."/>
            <person name="Viragh M."/>
            <person name="Koriabine M."/>
            <person name="Yan M."/>
            <person name="Riley R."/>
            <person name="Champramary S."/>
            <person name="Plett K.L."/>
            <person name="Tsai I.J."/>
            <person name="Slot J."/>
            <person name="Sipos G."/>
            <person name="Plett J."/>
            <person name="Nagy L.G."/>
            <person name="Grigoriev I.V."/>
        </authorList>
    </citation>
    <scope>NUCLEOTIDE SEQUENCE</scope>
    <source>
        <strain evidence="2">ICMP 16352</strain>
    </source>
</reference>
<evidence type="ECO:0000256" key="1">
    <source>
        <dbReference type="SAM" id="MobiDB-lite"/>
    </source>
</evidence>
<dbReference type="Proteomes" id="UP001175227">
    <property type="component" value="Unassembled WGS sequence"/>
</dbReference>
<name>A0AA39KI30_9AGAR</name>
<sequence>MSETLLRPSQIIIVMPLLTVAHPCGDLYNRLFECQYEDAGNYHVDVIHNRPDHARSNRAFGDEHVICKRRDPQSAVPICRSHKVRESLPLETATLFKNIIRLWEREQEMRQKHLVLARRVVSLETLVKTLTTNQPADTEEDLDGSHTPGPEVQGGSNFEDEDNDVREELTDNLPAEAPDATSDARVQADSVDITNSDNDVPEAAPAATGEGAMLSDNWRAQSYEPEAKVSGSLLPGLVVTTSSPLSHRQSVSYSLAGVSTRKPAPDIVISDDKVEDPPKLSIQTQPLVKPTRNRISVISPPPHREVIVISDDSEDEDEVPLHRKCRFVSAGPSARKLSSTYALYFSPYLEVLFIGKPTLRSHPGCRVTNKPSETVNRCPGNLAWFGNKAERLKHRVSCLEDRKTLKRSTMGPPKPFVLLVNGNLRHLSDDQNGDNWNNPNPLYRLLTAI</sequence>